<name>A0A166VT23_9AGAM</name>
<reference evidence="1 2" key="1">
    <citation type="journal article" date="2016" name="Mol. Biol. Evol.">
        <title>Comparative Genomics of Early-Diverging Mushroom-Forming Fungi Provides Insights into the Origins of Lignocellulose Decay Capabilities.</title>
        <authorList>
            <person name="Nagy L.G."/>
            <person name="Riley R."/>
            <person name="Tritt A."/>
            <person name="Adam C."/>
            <person name="Daum C."/>
            <person name="Floudas D."/>
            <person name="Sun H."/>
            <person name="Yadav J.S."/>
            <person name="Pangilinan J."/>
            <person name="Larsson K.H."/>
            <person name="Matsuura K."/>
            <person name="Barry K."/>
            <person name="Labutti K."/>
            <person name="Kuo R."/>
            <person name="Ohm R.A."/>
            <person name="Bhattacharya S.S."/>
            <person name="Shirouzu T."/>
            <person name="Yoshinaga Y."/>
            <person name="Martin F.M."/>
            <person name="Grigoriev I.V."/>
            <person name="Hibbett D.S."/>
        </authorList>
    </citation>
    <scope>NUCLEOTIDE SEQUENCE [LARGE SCALE GENOMIC DNA]</scope>
    <source>
        <strain evidence="1 2">CBS 109695</strain>
    </source>
</reference>
<evidence type="ECO:0000313" key="1">
    <source>
        <dbReference type="EMBL" id="KZP33033.1"/>
    </source>
</evidence>
<organism evidence="1 2">
    <name type="scientific">Athelia psychrophila</name>
    <dbReference type="NCBI Taxonomy" id="1759441"/>
    <lineage>
        <taxon>Eukaryota</taxon>
        <taxon>Fungi</taxon>
        <taxon>Dikarya</taxon>
        <taxon>Basidiomycota</taxon>
        <taxon>Agaricomycotina</taxon>
        <taxon>Agaricomycetes</taxon>
        <taxon>Agaricomycetidae</taxon>
        <taxon>Atheliales</taxon>
        <taxon>Atheliaceae</taxon>
        <taxon>Athelia</taxon>
    </lineage>
</organism>
<proteinExistence type="predicted"/>
<accession>A0A166VT23</accession>
<sequence>MQARHKPLLDTGNPNSAACSFAKYSPIKTAGSNAIAFGARCNTTTKSMTSRSCTFMMRIPKDPITRHNTSLCPLSRYRTLRSTHSLSHNYYGRSLILGDKTVY</sequence>
<keyword evidence="2" id="KW-1185">Reference proteome</keyword>
<gene>
    <name evidence="1" type="ORF">FIBSPDRAFT_439426</name>
</gene>
<dbReference type="EMBL" id="KV417484">
    <property type="protein sequence ID" value="KZP33033.1"/>
    <property type="molecule type" value="Genomic_DNA"/>
</dbReference>
<evidence type="ECO:0000313" key="2">
    <source>
        <dbReference type="Proteomes" id="UP000076532"/>
    </source>
</evidence>
<dbReference type="Proteomes" id="UP000076532">
    <property type="component" value="Unassembled WGS sequence"/>
</dbReference>
<protein>
    <submittedName>
        <fullName evidence="1">Uncharacterized protein</fullName>
    </submittedName>
</protein>
<dbReference type="AlphaFoldDB" id="A0A166VT23"/>